<sequence>MSTLAIEITSERTALVSGAGDEKVELSAENGQSIHAVIAQFSRQHSADAGSPVEVTVQEAGRSRQLTVAPDGKVAQSLPTGPIPAPADTPQPRPDHPVEEPVTMAVTPLDDSPPAGGVDTHARPARVARTPTSTSVLAAPEIPVGSQEPARTGLRGRLNTILNLRIVPKPESAEMRQRAAIASITGPLPGFSIVTIANPKGGVGKTPLAVGLNAIIAEHRGAATTVCVDVADVGGSLADRVSIPPRDGHDVLSLIAAEAAEPGSIRPSALSQYLTRQPGGDDIVAGNNGAHGSSLGYDDTHAAAQILSQHREILIADTGNNRLADSWQWATSRANVLLVPVPLRRDAAAAAHRMLLDLTATAGPAMMARTIVVITDGPGDAPMVEIDAVDAFLDAGVHSVARMPFEPLFASGERISPSKLRRSTTEALTVVAATVIDLIAHAAD</sequence>
<name>A0ABV5XP58_9NOCA</name>
<dbReference type="PANTHER" id="PTHR43384:SF14">
    <property type="entry name" value="ESX-1 SECRETION-ASSOCIATED PROTEIN ESPI"/>
    <property type="match status" value="1"/>
</dbReference>
<dbReference type="Proteomes" id="UP001589587">
    <property type="component" value="Unassembled WGS sequence"/>
</dbReference>
<dbReference type="RefSeq" id="WP_350491780.1">
    <property type="nucleotide sequence ID" value="NZ_JBHMAS010000087.1"/>
</dbReference>
<evidence type="ECO:0000256" key="1">
    <source>
        <dbReference type="SAM" id="MobiDB-lite"/>
    </source>
</evidence>
<reference evidence="2 3" key="1">
    <citation type="submission" date="2024-09" db="EMBL/GenBank/DDBJ databases">
        <authorList>
            <person name="Sun Q."/>
            <person name="Mori K."/>
        </authorList>
    </citation>
    <scope>NUCLEOTIDE SEQUENCE [LARGE SCALE GENOMIC DNA]</scope>
    <source>
        <strain evidence="2 3">JCM 11411</strain>
    </source>
</reference>
<dbReference type="InterPro" id="IPR050625">
    <property type="entry name" value="ParA/MinD_ATPase"/>
</dbReference>
<evidence type="ECO:0000313" key="2">
    <source>
        <dbReference type="EMBL" id="MFB9784272.1"/>
    </source>
</evidence>
<dbReference type="EMBL" id="JBHMAS010000087">
    <property type="protein sequence ID" value="MFB9784272.1"/>
    <property type="molecule type" value="Genomic_DNA"/>
</dbReference>
<dbReference type="InterPro" id="IPR027417">
    <property type="entry name" value="P-loop_NTPase"/>
</dbReference>
<dbReference type="Gene3D" id="3.40.50.300">
    <property type="entry name" value="P-loop containing nucleotide triphosphate hydrolases"/>
    <property type="match status" value="1"/>
</dbReference>
<evidence type="ECO:0000313" key="3">
    <source>
        <dbReference type="Proteomes" id="UP001589587"/>
    </source>
</evidence>
<accession>A0ABV5XP58</accession>
<keyword evidence="3" id="KW-1185">Reference proteome</keyword>
<dbReference type="SUPFAM" id="SSF52540">
    <property type="entry name" value="P-loop containing nucleoside triphosphate hydrolases"/>
    <property type="match status" value="1"/>
</dbReference>
<proteinExistence type="predicted"/>
<comment type="caution">
    <text evidence="2">The sequence shown here is derived from an EMBL/GenBank/DDBJ whole genome shotgun (WGS) entry which is preliminary data.</text>
</comment>
<feature type="region of interest" description="Disordered" evidence="1">
    <location>
        <begin position="43"/>
        <end position="99"/>
    </location>
</feature>
<organism evidence="2 3">
    <name type="scientific">Rhodococcus baikonurensis</name>
    <dbReference type="NCBI Taxonomy" id="172041"/>
    <lineage>
        <taxon>Bacteria</taxon>
        <taxon>Bacillati</taxon>
        <taxon>Actinomycetota</taxon>
        <taxon>Actinomycetes</taxon>
        <taxon>Mycobacteriales</taxon>
        <taxon>Nocardiaceae</taxon>
        <taxon>Rhodococcus</taxon>
        <taxon>Rhodococcus erythropolis group</taxon>
    </lineage>
</organism>
<protein>
    <submittedName>
        <fullName evidence="2">ParA family protein</fullName>
    </submittedName>
</protein>
<feature type="compositionally biased region" description="Pro residues" evidence="1">
    <location>
        <begin position="81"/>
        <end position="92"/>
    </location>
</feature>
<gene>
    <name evidence="2" type="ORF">ACFFQ6_31705</name>
</gene>
<dbReference type="PANTHER" id="PTHR43384">
    <property type="entry name" value="SEPTUM SITE-DETERMINING PROTEIN MIND HOMOLOG, CHLOROPLASTIC-RELATED"/>
    <property type="match status" value="1"/>
</dbReference>